<dbReference type="RefSeq" id="WP_124297912.1">
    <property type="nucleotide sequence ID" value="NZ_BDEV01000159.1"/>
</dbReference>
<reference evidence="2 3" key="1">
    <citation type="submission" date="2016-06" db="EMBL/GenBank/DDBJ databases">
        <title>Acetobacter pasteurianus NBRC 3278 whole genome sequencing project.</title>
        <authorList>
            <person name="Matsutani M."/>
            <person name="Shiwa Y."/>
            <person name="Okamoto-Kainuma A."/>
            <person name="Ishikawa M."/>
            <person name="Koizumi Y."/>
            <person name="Yoshikawa H."/>
            <person name="Yakushi T."/>
            <person name="Matsushita K."/>
        </authorList>
    </citation>
    <scope>NUCLEOTIDE SEQUENCE [LARGE SCALE GENOMIC DNA]</scope>
    <source>
        <strain evidence="2 3">NBRC 3278</strain>
    </source>
</reference>
<evidence type="ECO:0000313" key="3">
    <source>
        <dbReference type="Proteomes" id="UP000287385"/>
    </source>
</evidence>
<evidence type="ECO:0000256" key="1">
    <source>
        <dbReference type="SAM" id="Phobius"/>
    </source>
</evidence>
<protein>
    <submittedName>
        <fullName evidence="2">Uncharacterized protein</fullName>
    </submittedName>
</protein>
<name>A0A401X8J5_ACEPA</name>
<keyword evidence="1" id="KW-1133">Transmembrane helix</keyword>
<sequence length="74" mass="7920">MNIEDFSSKALIVISCIIRLIPCAVAGVFAYILADSHYILNGISAVLGTALVIGSRSVFRILEAKELSTLISHT</sequence>
<dbReference type="Proteomes" id="UP000287385">
    <property type="component" value="Unassembled WGS sequence"/>
</dbReference>
<dbReference type="AlphaFoldDB" id="A0A401X8J5"/>
<dbReference type="EMBL" id="BDEV01000159">
    <property type="protein sequence ID" value="GCD64154.1"/>
    <property type="molecule type" value="Genomic_DNA"/>
</dbReference>
<gene>
    <name evidence="2" type="ORF">NBRC3278_3247</name>
</gene>
<accession>A0A401X8J5</accession>
<organism evidence="2 3">
    <name type="scientific">Acetobacter pasteurianus NBRC 3278</name>
    <dbReference type="NCBI Taxonomy" id="1226660"/>
    <lineage>
        <taxon>Bacteria</taxon>
        <taxon>Pseudomonadati</taxon>
        <taxon>Pseudomonadota</taxon>
        <taxon>Alphaproteobacteria</taxon>
        <taxon>Acetobacterales</taxon>
        <taxon>Acetobacteraceae</taxon>
        <taxon>Acetobacter</taxon>
    </lineage>
</organism>
<evidence type="ECO:0000313" key="2">
    <source>
        <dbReference type="EMBL" id="GCD64154.1"/>
    </source>
</evidence>
<feature type="transmembrane region" description="Helical" evidence="1">
    <location>
        <begin position="12"/>
        <end position="32"/>
    </location>
</feature>
<comment type="caution">
    <text evidence="2">The sequence shown here is derived from an EMBL/GenBank/DDBJ whole genome shotgun (WGS) entry which is preliminary data.</text>
</comment>
<feature type="transmembrane region" description="Helical" evidence="1">
    <location>
        <begin position="38"/>
        <end position="59"/>
    </location>
</feature>
<proteinExistence type="predicted"/>
<keyword evidence="1" id="KW-0812">Transmembrane</keyword>
<keyword evidence="1" id="KW-0472">Membrane</keyword>
<keyword evidence="3" id="KW-1185">Reference proteome</keyword>